<dbReference type="Proteomes" id="UP000256686">
    <property type="component" value="Unassembled WGS sequence"/>
</dbReference>
<sequence length="137" mass="16627">MDFKNIHIGQMIKERVSESDIDILRICKFFTTSEHEIEKMYSFKSIDSEVLLRWCKLLDYDFFRIYSQHLILYSPMIPSQYSRESALPRFKKNIYTKEIICFIINMIEVGEKTKTQVIEEYRIPKTTLHRWISKYKP</sequence>
<dbReference type="AlphaFoldDB" id="A0A3D9C7Y4"/>
<reference evidence="2" key="1">
    <citation type="submission" date="2018-06" db="EMBL/GenBank/DDBJ databases">
        <authorList>
            <person name="Lum Nde A."/>
            <person name="Hugo C."/>
        </authorList>
    </citation>
    <scope>NUCLEOTIDE SEQUENCE [LARGE SCALE GENOMIC DNA]</scope>
    <source>
        <strain evidence="2">1_F178</strain>
    </source>
</reference>
<dbReference type="RefSeq" id="WP_115971248.1">
    <property type="nucleotide sequence ID" value="NZ_QNVT01000011.1"/>
</dbReference>
<dbReference type="SUPFAM" id="SSF46689">
    <property type="entry name" value="Homeodomain-like"/>
    <property type="match status" value="1"/>
</dbReference>
<dbReference type="InterPro" id="IPR009057">
    <property type="entry name" value="Homeodomain-like_sf"/>
</dbReference>
<organism evidence="1 2">
    <name type="scientific">Chryseobacterium pennae</name>
    <dbReference type="NCBI Taxonomy" id="2258962"/>
    <lineage>
        <taxon>Bacteria</taxon>
        <taxon>Pseudomonadati</taxon>
        <taxon>Bacteroidota</taxon>
        <taxon>Flavobacteriia</taxon>
        <taxon>Flavobacteriales</taxon>
        <taxon>Weeksellaceae</taxon>
        <taxon>Chryseobacterium group</taxon>
        <taxon>Chryseobacterium</taxon>
    </lineage>
</organism>
<evidence type="ECO:0000313" key="1">
    <source>
        <dbReference type="EMBL" id="REC61993.1"/>
    </source>
</evidence>
<comment type="caution">
    <text evidence="1">The sequence shown here is derived from an EMBL/GenBank/DDBJ whole genome shotgun (WGS) entry which is preliminary data.</text>
</comment>
<name>A0A3D9C7Y4_9FLAO</name>
<protein>
    <submittedName>
        <fullName evidence="1">Transposase</fullName>
    </submittedName>
</protein>
<proteinExistence type="predicted"/>
<keyword evidence="2" id="KW-1185">Reference proteome</keyword>
<accession>A0A3D9C7Y4</accession>
<dbReference type="EMBL" id="QNVT01000011">
    <property type="protein sequence ID" value="REC61993.1"/>
    <property type="molecule type" value="Genomic_DNA"/>
</dbReference>
<evidence type="ECO:0000313" key="2">
    <source>
        <dbReference type="Proteomes" id="UP000256686"/>
    </source>
</evidence>
<gene>
    <name evidence="1" type="ORF">DRF65_13275</name>
</gene>